<gene>
    <name evidence="2" type="primary">spop_120</name>
    <name evidence="2" type="ORF">TNCT_668111</name>
</gene>
<dbReference type="OrthoDB" id="6434203at2759"/>
<protein>
    <submittedName>
        <fullName evidence="2">Speckle-type POZ protein</fullName>
    </submittedName>
</protein>
<reference evidence="2" key="1">
    <citation type="submission" date="2020-07" db="EMBL/GenBank/DDBJ databases">
        <title>Multicomponent nature underlies the extraordinary mechanical properties of spider dragline silk.</title>
        <authorList>
            <person name="Kono N."/>
            <person name="Nakamura H."/>
            <person name="Mori M."/>
            <person name="Yoshida Y."/>
            <person name="Ohtoshi R."/>
            <person name="Malay A.D."/>
            <person name="Moran D.A.P."/>
            <person name="Tomita M."/>
            <person name="Numata K."/>
            <person name="Arakawa K."/>
        </authorList>
    </citation>
    <scope>NUCLEOTIDE SEQUENCE</scope>
</reference>
<dbReference type="SUPFAM" id="SSF49599">
    <property type="entry name" value="TRAF domain-like"/>
    <property type="match status" value="2"/>
</dbReference>
<evidence type="ECO:0000313" key="3">
    <source>
        <dbReference type="Proteomes" id="UP000887116"/>
    </source>
</evidence>
<evidence type="ECO:0000313" key="2">
    <source>
        <dbReference type="EMBL" id="GFR28796.1"/>
    </source>
</evidence>
<accession>A0A8X6LZP6</accession>
<proteinExistence type="predicted"/>
<feature type="domain" description="MATH" evidence="1">
    <location>
        <begin position="46"/>
        <end position="172"/>
    </location>
</feature>
<name>A0A8X6LZP6_TRICU</name>
<evidence type="ECO:0000259" key="1">
    <source>
        <dbReference type="PROSITE" id="PS50144"/>
    </source>
</evidence>
<dbReference type="EMBL" id="BMAO01029008">
    <property type="protein sequence ID" value="GFR28796.1"/>
    <property type="molecule type" value="Genomic_DNA"/>
</dbReference>
<dbReference type="PROSITE" id="PS50144">
    <property type="entry name" value="MATH"/>
    <property type="match status" value="1"/>
</dbReference>
<sequence>MSRRDEPIIIFLCLAILFIAFFTKEKNEYLIKEKNGKIPENCEMDEFEFSWLIERIIFPEANGLLFFSPRFLVGRSTWNLRLDLIQESDGHYFSIYLQRVEGDEYPRPIDVEYTLSFLTADFKTVKLSKSDKFSFDKVSARGWSKFAKYQEVLSPSRNIWLGFDNLAIECKMKMCKNIVSTSSSCFALTVFGIDHSTFVWNIKHFSALRPNEQKTTHITSPAGSVLKISIFLTNTFSYRMKIFIFPPNKNITMSKCKISVLDAAGIASESVVGTMFLDTNKMWDFPFSLTKAKLMEKKNLYLPKDVLTLKFECAMNLGIAYDNTELCEYRISS</sequence>
<dbReference type="CDD" id="cd00121">
    <property type="entry name" value="MATH"/>
    <property type="match status" value="1"/>
</dbReference>
<dbReference type="Proteomes" id="UP000887116">
    <property type="component" value="Unassembled WGS sequence"/>
</dbReference>
<dbReference type="Gene3D" id="2.60.210.10">
    <property type="entry name" value="Apoptosis, Tumor Necrosis Factor Receptor Associated Protein 2, Chain A"/>
    <property type="match status" value="1"/>
</dbReference>
<dbReference type="InterPro" id="IPR002083">
    <property type="entry name" value="MATH/TRAF_dom"/>
</dbReference>
<organism evidence="2 3">
    <name type="scientific">Trichonephila clavata</name>
    <name type="common">Joro spider</name>
    <name type="synonym">Nephila clavata</name>
    <dbReference type="NCBI Taxonomy" id="2740835"/>
    <lineage>
        <taxon>Eukaryota</taxon>
        <taxon>Metazoa</taxon>
        <taxon>Ecdysozoa</taxon>
        <taxon>Arthropoda</taxon>
        <taxon>Chelicerata</taxon>
        <taxon>Arachnida</taxon>
        <taxon>Araneae</taxon>
        <taxon>Araneomorphae</taxon>
        <taxon>Entelegynae</taxon>
        <taxon>Araneoidea</taxon>
        <taxon>Nephilidae</taxon>
        <taxon>Trichonephila</taxon>
    </lineage>
</organism>
<keyword evidence="3" id="KW-1185">Reference proteome</keyword>
<dbReference type="Pfam" id="PF22486">
    <property type="entry name" value="MATH_2"/>
    <property type="match status" value="1"/>
</dbReference>
<dbReference type="AlphaFoldDB" id="A0A8X6LZP6"/>
<comment type="caution">
    <text evidence="2">The sequence shown here is derived from an EMBL/GenBank/DDBJ whole genome shotgun (WGS) entry which is preliminary data.</text>
</comment>
<dbReference type="InterPro" id="IPR008974">
    <property type="entry name" value="TRAF-like"/>
</dbReference>